<evidence type="ECO:0000313" key="1">
    <source>
        <dbReference type="EMBL" id="GKX65596.1"/>
    </source>
</evidence>
<dbReference type="EMBL" id="BROD01000001">
    <property type="protein sequence ID" value="GKX65596.1"/>
    <property type="molecule type" value="Genomic_DNA"/>
</dbReference>
<protein>
    <submittedName>
        <fullName evidence="1">Uncharacterized protein</fullName>
    </submittedName>
</protein>
<evidence type="ECO:0000313" key="2">
    <source>
        <dbReference type="Proteomes" id="UP001058074"/>
    </source>
</evidence>
<comment type="caution">
    <text evidence="1">The sequence shown here is derived from an EMBL/GenBank/DDBJ whole genome shotgun (WGS) entry which is preliminary data.</text>
</comment>
<dbReference type="Proteomes" id="UP001058074">
    <property type="component" value="Unassembled WGS sequence"/>
</dbReference>
<reference evidence="1" key="1">
    <citation type="journal article" date="2025" name="Int. J. Syst. Evol. Microbiol.">
        <title>Inconstantimicrobium mannanitabidum sp. nov., a novel member of the family Clostridiaceae isolated from anoxic soil under the treatment of reductive soil disinfestation.</title>
        <authorList>
            <person name="Ueki A."/>
            <person name="Tonouchi A."/>
            <person name="Honma S."/>
            <person name="Kaku N."/>
            <person name="Ueki K."/>
        </authorList>
    </citation>
    <scope>NUCLEOTIDE SEQUENCE</scope>
    <source>
        <strain evidence="1">TW13</strain>
    </source>
</reference>
<gene>
    <name evidence="1" type="ORF">rsdtw13_08540</name>
</gene>
<keyword evidence="2" id="KW-1185">Reference proteome</keyword>
<name>A0ACB5R9G0_9CLOT</name>
<proteinExistence type="predicted"/>
<sequence>MKEKFQEICQRFSENNNFSGVCLIKKGEKKIFEKAYGLAHKGFIIENKVNTKFDTASITKVFTATAILLLIQKNLLKLEDKITDIIDLKGTTIPTDVTIFHLLTHTSGIADDADEEAGEDYADLFKEKPNYSIRNTADFLPQFAYKEPVFKAGTDVRYNNCAFVLLGLAIEKITGISYHQFVTENIFRPLEMHNTKFLAMDCVNENTAEGYYEYCDEDGKFIEWRKNIYSYPPIGAPDAGVYTTVNDLDIFLRKLKDKEILNEKYTNMIFSPQVKFSKPFSKWKPVPTATIRNGFAFEFVEIEDQVFCMRKDGMNYGVGAMLSYYPKADTTIIILCNQDCNIWEMHRQLQTVLYYEEY</sequence>
<accession>A0ACB5R9G0</accession>
<organism evidence="1 2">
    <name type="scientific">Inconstantimicrobium mannanitabidum</name>
    <dbReference type="NCBI Taxonomy" id="1604901"/>
    <lineage>
        <taxon>Bacteria</taxon>
        <taxon>Bacillati</taxon>
        <taxon>Bacillota</taxon>
        <taxon>Clostridia</taxon>
        <taxon>Eubacteriales</taxon>
        <taxon>Clostridiaceae</taxon>
        <taxon>Inconstantimicrobium</taxon>
    </lineage>
</organism>